<protein>
    <submittedName>
        <fullName evidence="1">Uncharacterized protein</fullName>
    </submittedName>
</protein>
<dbReference type="RefSeq" id="WP_037591128.1">
    <property type="nucleotide sequence ID" value="NZ_SRYW01000015.1"/>
</dbReference>
<proteinExistence type="predicted"/>
<organism evidence="1 2">
    <name type="scientific">Stenotrophomonas maltophilia</name>
    <name type="common">Pseudomonas maltophilia</name>
    <name type="synonym">Xanthomonas maltophilia</name>
    <dbReference type="NCBI Taxonomy" id="40324"/>
    <lineage>
        <taxon>Bacteria</taxon>
        <taxon>Pseudomonadati</taxon>
        <taxon>Pseudomonadota</taxon>
        <taxon>Gammaproteobacteria</taxon>
        <taxon>Lysobacterales</taxon>
        <taxon>Lysobacteraceae</taxon>
        <taxon>Stenotrophomonas</taxon>
        <taxon>Stenotrophomonas maltophilia group</taxon>
    </lineage>
</organism>
<gene>
    <name evidence="1" type="ORF">E5352_15170</name>
</gene>
<dbReference type="OrthoDB" id="9934105at2"/>
<dbReference type="Proteomes" id="UP000306631">
    <property type="component" value="Unassembled WGS sequence"/>
</dbReference>
<accession>A0A4S2CXS3</accession>
<dbReference type="EMBL" id="SRYW01000015">
    <property type="protein sequence ID" value="TGY32524.1"/>
    <property type="molecule type" value="Genomic_DNA"/>
</dbReference>
<name>A0A4S2CXS3_STEMA</name>
<comment type="caution">
    <text evidence="1">The sequence shown here is derived from an EMBL/GenBank/DDBJ whole genome shotgun (WGS) entry which is preliminary data.</text>
</comment>
<dbReference type="AlphaFoldDB" id="A0A4S2CXS3"/>
<sequence length="62" mass="6624">MSVTTAEQFYRAQSVRRQAIACGWDSRAAVGQLVRAGYSKEVQNRMAARALAARPVPGGDAA</sequence>
<evidence type="ECO:0000313" key="2">
    <source>
        <dbReference type="Proteomes" id="UP000306631"/>
    </source>
</evidence>
<evidence type="ECO:0000313" key="1">
    <source>
        <dbReference type="EMBL" id="TGY32524.1"/>
    </source>
</evidence>
<reference evidence="1 2" key="1">
    <citation type="submission" date="2019-04" db="EMBL/GenBank/DDBJ databases">
        <title>Microbes associate with the intestines of laboratory mice.</title>
        <authorList>
            <person name="Navarre W."/>
            <person name="Wong E."/>
            <person name="Huang K."/>
            <person name="Tropini C."/>
            <person name="Ng K."/>
            <person name="Yu B."/>
        </authorList>
    </citation>
    <scope>NUCLEOTIDE SEQUENCE [LARGE SCALE GENOMIC DNA]</scope>
    <source>
        <strain evidence="1 2">NM62_B4-13</strain>
    </source>
</reference>